<evidence type="ECO:0008006" key="3">
    <source>
        <dbReference type="Google" id="ProtNLM"/>
    </source>
</evidence>
<proteinExistence type="predicted"/>
<keyword evidence="2" id="KW-1185">Reference proteome</keyword>
<dbReference type="EMBL" id="AZHW01000898">
    <property type="protein sequence ID" value="ETW95598.1"/>
    <property type="molecule type" value="Genomic_DNA"/>
</dbReference>
<protein>
    <recommendedName>
        <fullName evidence="3">Prevent-host-death protein</fullName>
    </recommendedName>
</protein>
<accession>W4LBW5</accession>
<organism evidence="1 2">
    <name type="scientific">Entotheonella factor</name>
    <dbReference type="NCBI Taxonomy" id="1429438"/>
    <lineage>
        <taxon>Bacteria</taxon>
        <taxon>Pseudomonadati</taxon>
        <taxon>Nitrospinota/Tectimicrobiota group</taxon>
        <taxon>Candidatus Tectimicrobiota</taxon>
        <taxon>Candidatus Entotheonellia</taxon>
        <taxon>Candidatus Entotheonellales</taxon>
        <taxon>Candidatus Entotheonellaceae</taxon>
        <taxon>Candidatus Entotheonella</taxon>
    </lineage>
</organism>
<evidence type="ECO:0000313" key="1">
    <source>
        <dbReference type="EMBL" id="ETW95598.1"/>
    </source>
</evidence>
<sequence>MVNPALKTIGVREFRGKLAQHLTLGTPLAITRNGITIGYYIPARRPIADEDRQALTDATQRLHELLEAKGIDPEELIEDFKKLRKSRKKSHG</sequence>
<gene>
    <name evidence="1" type="ORF">ETSY1_29945</name>
</gene>
<evidence type="ECO:0000313" key="2">
    <source>
        <dbReference type="Proteomes" id="UP000019141"/>
    </source>
</evidence>
<dbReference type="HOGENOM" id="CLU_171172_1_0_7"/>
<dbReference type="Proteomes" id="UP000019141">
    <property type="component" value="Unassembled WGS sequence"/>
</dbReference>
<name>W4LBW5_ENTF1</name>
<dbReference type="AlphaFoldDB" id="W4LBW5"/>
<reference evidence="1 2" key="1">
    <citation type="journal article" date="2014" name="Nature">
        <title>An environmental bacterial taxon with a large and distinct metabolic repertoire.</title>
        <authorList>
            <person name="Wilson M.C."/>
            <person name="Mori T."/>
            <person name="Ruckert C."/>
            <person name="Uria A.R."/>
            <person name="Helf M.J."/>
            <person name="Takada K."/>
            <person name="Gernert C."/>
            <person name="Steffens U.A."/>
            <person name="Heycke N."/>
            <person name="Schmitt S."/>
            <person name="Rinke C."/>
            <person name="Helfrich E.J."/>
            <person name="Brachmann A.O."/>
            <person name="Gurgui C."/>
            <person name="Wakimoto T."/>
            <person name="Kracht M."/>
            <person name="Crusemann M."/>
            <person name="Hentschel U."/>
            <person name="Abe I."/>
            <person name="Matsunaga S."/>
            <person name="Kalinowski J."/>
            <person name="Takeyama H."/>
            <person name="Piel J."/>
        </authorList>
    </citation>
    <scope>NUCLEOTIDE SEQUENCE [LARGE SCALE GENOMIC DNA]</scope>
    <source>
        <strain evidence="2">TSY1</strain>
    </source>
</reference>
<comment type="caution">
    <text evidence="1">The sequence shown here is derived from an EMBL/GenBank/DDBJ whole genome shotgun (WGS) entry which is preliminary data.</text>
</comment>